<dbReference type="GO" id="GO:0046914">
    <property type="term" value="F:transition metal ion binding"/>
    <property type="evidence" value="ECO:0007669"/>
    <property type="project" value="InterPro"/>
</dbReference>
<keyword evidence="1" id="KW-0408">Iron</keyword>
<evidence type="ECO:0000313" key="3">
    <source>
        <dbReference type="EMBL" id="TXR53630.1"/>
    </source>
</evidence>
<evidence type="ECO:0000313" key="4">
    <source>
        <dbReference type="Proteomes" id="UP000321764"/>
    </source>
</evidence>
<reference evidence="3 4" key="1">
    <citation type="submission" date="2019-07" db="EMBL/GenBank/DDBJ databases">
        <title>Reinekea sp. strain SSH23 genome sequencing and assembly.</title>
        <authorList>
            <person name="Kim I."/>
        </authorList>
    </citation>
    <scope>NUCLEOTIDE SEQUENCE [LARGE SCALE GENOMIC DNA]</scope>
    <source>
        <strain evidence="3 4">SSH23</strain>
    </source>
</reference>
<dbReference type="InterPro" id="IPR008988">
    <property type="entry name" value="Transcriptional_repressor_C"/>
</dbReference>
<dbReference type="InterPro" id="IPR052713">
    <property type="entry name" value="FeoA"/>
</dbReference>
<comment type="caution">
    <text evidence="3">The sequence shown here is derived from an EMBL/GenBank/DDBJ whole genome shotgun (WGS) entry which is preliminary data.</text>
</comment>
<dbReference type="InterPro" id="IPR007167">
    <property type="entry name" value="Fe-transptr_FeoA-like"/>
</dbReference>
<dbReference type="SUPFAM" id="SSF50037">
    <property type="entry name" value="C-terminal domain of transcriptional repressors"/>
    <property type="match status" value="1"/>
</dbReference>
<organism evidence="3 4">
    <name type="scientific">Reinekea thalattae</name>
    <dbReference type="NCBI Taxonomy" id="2593301"/>
    <lineage>
        <taxon>Bacteria</taxon>
        <taxon>Pseudomonadati</taxon>
        <taxon>Pseudomonadota</taxon>
        <taxon>Gammaproteobacteria</taxon>
        <taxon>Oceanospirillales</taxon>
        <taxon>Saccharospirillaceae</taxon>
        <taxon>Reinekea</taxon>
    </lineage>
</organism>
<evidence type="ECO:0000256" key="1">
    <source>
        <dbReference type="ARBA" id="ARBA00023004"/>
    </source>
</evidence>
<dbReference type="Pfam" id="PF04023">
    <property type="entry name" value="FeoA"/>
    <property type="match status" value="1"/>
</dbReference>
<proteinExistence type="predicted"/>
<dbReference type="PANTHER" id="PTHR42954:SF2">
    <property type="entry name" value="FE(2+) TRANSPORT PROTEIN A"/>
    <property type="match status" value="1"/>
</dbReference>
<keyword evidence="4" id="KW-1185">Reference proteome</keyword>
<dbReference type="InterPro" id="IPR038157">
    <property type="entry name" value="FeoA_core_dom"/>
</dbReference>
<gene>
    <name evidence="3" type="ORF">FME95_03455</name>
</gene>
<name>A0A5C8Z9Y8_9GAMM</name>
<dbReference type="RefSeq" id="WP_147713030.1">
    <property type="nucleotide sequence ID" value="NZ_VKAD01000001.1"/>
</dbReference>
<dbReference type="Proteomes" id="UP000321764">
    <property type="component" value="Unassembled WGS sequence"/>
</dbReference>
<dbReference type="Gene3D" id="2.30.30.90">
    <property type="match status" value="1"/>
</dbReference>
<dbReference type="SMART" id="SM00899">
    <property type="entry name" value="FeoA"/>
    <property type="match status" value="1"/>
</dbReference>
<protein>
    <submittedName>
        <fullName evidence="3">Ferrous iron transport protein A</fullName>
    </submittedName>
</protein>
<dbReference type="PANTHER" id="PTHR42954">
    <property type="entry name" value="FE(2+) TRANSPORT PROTEIN A"/>
    <property type="match status" value="1"/>
</dbReference>
<dbReference type="OrthoDB" id="9811076at2"/>
<feature type="domain" description="Ferrous iron transporter FeoA-like" evidence="2">
    <location>
        <begin position="1"/>
        <end position="74"/>
    </location>
</feature>
<sequence>MQLSQLKIGQSGVLSGFSKSDAAKQSRYLSLGLIPGSNVKIIHVAPAGCPWQIKIGTTFLSVRRTDADNILLEAS</sequence>
<evidence type="ECO:0000259" key="2">
    <source>
        <dbReference type="SMART" id="SM00899"/>
    </source>
</evidence>
<accession>A0A5C8Z9Y8</accession>
<dbReference type="AlphaFoldDB" id="A0A5C8Z9Y8"/>
<dbReference type="EMBL" id="VKAD01000001">
    <property type="protein sequence ID" value="TXR53630.1"/>
    <property type="molecule type" value="Genomic_DNA"/>
</dbReference>